<sequence length="31" mass="3628">MLARLPIDCMKADTPVEEQERIIKELVDRSK</sequence>
<name>K9UHB7_CHAP6</name>
<keyword evidence="2" id="KW-1185">Reference proteome</keyword>
<dbReference type="Proteomes" id="UP000010366">
    <property type="component" value="Chromosome"/>
</dbReference>
<organism evidence="1 2">
    <name type="scientific">Chamaesiphon minutus (strain ATCC 27169 / PCC 6605)</name>
    <dbReference type="NCBI Taxonomy" id="1173020"/>
    <lineage>
        <taxon>Bacteria</taxon>
        <taxon>Bacillati</taxon>
        <taxon>Cyanobacteriota</taxon>
        <taxon>Cyanophyceae</taxon>
        <taxon>Gomontiellales</taxon>
        <taxon>Chamaesiphonaceae</taxon>
        <taxon>Chamaesiphon</taxon>
    </lineage>
</organism>
<evidence type="ECO:0000313" key="2">
    <source>
        <dbReference type="Proteomes" id="UP000010366"/>
    </source>
</evidence>
<gene>
    <name evidence="1" type="ORF">Cha6605_3512</name>
</gene>
<accession>K9UHB7</accession>
<evidence type="ECO:0000313" key="1">
    <source>
        <dbReference type="EMBL" id="AFY94502.1"/>
    </source>
</evidence>
<dbReference type="KEGG" id="cmp:Cha6605_3512"/>
<protein>
    <submittedName>
        <fullName evidence="1">Uncharacterized protein</fullName>
    </submittedName>
</protein>
<proteinExistence type="predicted"/>
<reference evidence="1 2" key="1">
    <citation type="submission" date="2012-05" db="EMBL/GenBank/DDBJ databases">
        <title>Finished chromosome of genome of Chamaesiphon sp. PCC 6605.</title>
        <authorList>
            <consortium name="US DOE Joint Genome Institute"/>
            <person name="Gugger M."/>
            <person name="Coursin T."/>
            <person name="Rippka R."/>
            <person name="Tandeau De Marsac N."/>
            <person name="Huntemann M."/>
            <person name="Wei C.-L."/>
            <person name="Han J."/>
            <person name="Detter J.C."/>
            <person name="Han C."/>
            <person name="Tapia R."/>
            <person name="Chen A."/>
            <person name="Kyrpides N."/>
            <person name="Mavromatis K."/>
            <person name="Markowitz V."/>
            <person name="Szeto E."/>
            <person name="Ivanova N."/>
            <person name="Pagani I."/>
            <person name="Pati A."/>
            <person name="Goodwin L."/>
            <person name="Nordberg H.P."/>
            <person name="Cantor M.N."/>
            <person name="Hua S.X."/>
            <person name="Woyke T."/>
            <person name="Kerfeld C.A."/>
        </authorList>
    </citation>
    <scope>NUCLEOTIDE SEQUENCE [LARGE SCALE GENOMIC DNA]</scope>
    <source>
        <strain evidence="2">ATCC 27169 / PCC 6605</strain>
    </source>
</reference>
<dbReference type="AlphaFoldDB" id="K9UHB7"/>
<dbReference type="HOGENOM" id="CLU_3395743_0_0_3"/>
<dbReference type="EMBL" id="CP003600">
    <property type="protein sequence ID" value="AFY94502.1"/>
    <property type="molecule type" value="Genomic_DNA"/>
</dbReference>